<dbReference type="RefSeq" id="WP_126013796.1">
    <property type="nucleotide sequence ID" value="NZ_CP034437.1"/>
</dbReference>
<dbReference type="AlphaFoldDB" id="A0A3Q8X318"/>
<dbReference type="KEGG" id="palb:EJC50_06355"/>
<keyword evidence="5" id="KW-1185">Reference proteome</keyword>
<dbReference type="Gene3D" id="3.40.190.10">
    <property type="entry name" value="Periplasmic binding protein-like II"/>
    <property type="match status" value="2"/>
</dbReference>
<evidence type="ECO:0000259" key="3">
    <source>
        <dbReference type="SMART" id="SM00062"/>
    </source>
</evidence>
<accession>A0A3Q8X318</accession>
<dbReference type="PANTHER" id="PTHR35936:SF19">
    <property type="entry name" value="AMINO-ACID-BINDING PROTEIN YXEM-RELATED"/>
    <property type="match status" value="1"/>
</dbReference>
<dbReference type="PROSITE" id="PS51257">
    <property type="entry name" value="PROKAR_LIPOPROTEIN"/>
    <property type="match status" value="1"/>
</dbReference>
<dbReference type="Pfam" id="PF00497">
    <property type="entry name" value="SBP_bac_3"/>
    <property type="match status" value="1"/>
</dbReference>
<dbReference type="OrthoDB" id="8613538at2"/>
<proteinExistence type="predicted"/>
<dbReference type="PANTHER" id="PTHR35936">
    <property type="entry name" value="MEMBRANE-BOUND LYTIC MUREIN TRANSGLYCOSYLASE F"/>
    <property type="match status" value="1"/>
</dbReference>
<organism evidence="4 5">
    <name type="scientific">Paenibacillus albus</name>
    <dbReference type="NCBI Taxonomy" id="2495582"/>
    <lineage>
        <taxon>Bacteria</taxon>
        <taxon>Bacillati</taxon>
        <taxon>Bacillota</taxon>
        <taxon>Bacilli</taxon>
        <taxon>Bacillales</taxon>
        <taxon>Paenibacillaceae</taxon>
        <taxon>Paenibacillus</taxon>
    </lineage>
</organism>
<dbReference type="EMBL" id="CP034437">
    <property type="protein sequence ID" value="AZN39324.1"/>
    <property type="molecule type" value="Genomic_DNA"/>
</dbReference>
<dbReference type="SUPFAM" id="SSF53850">
    <property type="entry name" value="Periplasmic binding protein-like II"/>
    <property type="match status" value="1"/>
</dbReference>
<dbReference type="SMART" id="SM00062">
    <property type="entry name" value="PBPb"/>
    <property type="match status" value="1"/>
</dbReference>
<protein>
    <submittedName>
        <fullName evidence="4">Transporter substrate-binding domain-containing protein</fullName>
    </submittedName>
</protein>
<evidence type="ECO:0000256" key="1">
    <source>
        <dbReference type="ARBA" id="ARBA00022729"/>
    </source>
</evidence>
<sequence length="275" mass="29914">MKTTKAVAGLGVSLALLAGILSGCGSSNDNSNSGGAASDKTLIVGTQNDYPPFAYVDDKNVLTGYDVEVLKEVDKRLDGYKFDFAPTSWDSIFLSLESNKIQMIADQVAKSDEREKKYLFSDPSYFAAQSVIIVKKGRTDIQSLKDLEGKNVGAVAGDSFTLLLEDYNKKNGDKIKLKYSESTSPADILQDVQSGRLDAYVNDPIMSSAIIKKQGFDLDIVGEPVTSDNIAIVFAKDKQGEELKAKIDPILKAMKDDGTLAKLSKQWTQGEYIPQ</sequence>
<reference evidence="5" key="1">
    <citation type="submission" date="2018-12" db="EMBL/GenBank/DDBJ databases">
        <title>Genome sequence of Peanibacillus sp.</title>
        <authorList>
            <person name="Subramani G."/>
            <person name="Srinivasan S."/>
            <person name="Kim M.K."/>
        </authorList>
    </citation>
    <scope>NUCLEOTIDE SEQUENCE [LARGE SCALE GENOMIC DNA]</scope>
    <source>
        <strain evidence="5">18JY67-1</strain>
    </source>
</reference>
<keyword evidence="1 2" id="KW-0732">Signal</keyword>
<feature type="signal peptide" evidence="2">
    <location>
        <begin position="1"/>
        <end position="18"/>
    </location>
</feature>
<dbReference type="InterPro" id="IPR001638">
    <property type="entry name" value="Solute-binding_3/MltF_N"/>
</dbReference>
<evidence type="ECO:0000313" key="4">
    <source>
        <dbReference type="EMBL" id="AZN39324.1"/>
    </source>
</evidence>
<gene>
    <name evidence="4" type="ORF">EJC50_06355</name>
</gene>
<evidence type="ECO:0000313" key="5">
    <source>
        <dbReference type="Proteomes" id="UP000272528"/>
    </source>
</evidence>
<dbReference type="Proteomes" id="UP000272528">
    <property type="component" value="Chromosome"/>
</dbReference>
<feature type="chain" id="PRO_5039135650" evidence="2">
    <location>
        <begin position="19"/>
        <end position="275"/>
    </location>
</feature>
<evidence type="ECO:0000256" key="2">
    <source>
        <dbReference type="SAM" id="SignalP"/>
    </source>
</evidence>
<feature type="domain" description="Solute-binding protein family 3/N-terminal" evidence="3">
    <location>
        <begin position="41"/>
        <end position="271"/>
    </location>
</feature>
<name>A0A3Q8X318_9BACL</name>